<dbReference type="PANTHER" id="PTHR43214">
    <property type="entry name" value="TWO-COMPONENT RESPONSE REGULATOR"/>
    <property type="match status" value="1"/>
</dbReference>
<feature type="domain" description="Response regulatory" evidence="5">
    <location>
        <begin position="13"/>
        <end position="128"/>
    </location>
</feature>
<evidence type="ECO:0000256" key="1">
    <source>
        <dbReference type="ARBA" id="ARBA00022553"/>
    </source>
</evidence>
<comment type="caution">
    <text evidence="6">The sequence shown here is derived from an EMBL/GenBank/DDBJ whole genome shotgun (WGS) entry which is preliminary data.</text>
</comment>
<dbReference type="CDD" id="cd17535">
    <property type="entry name" value="REC_NarL-like"/>
    <property type="match status" value="1"/>
</dbReference>
<dbReference type="CDD" id="cd06170">
    <property type="entry name" value="LuxR_C_like"/>
    <property type="match status" value="1"/>
</dbReference>
<dbReference type="Pfam" id="PF00196">
    <property type="entry name" value="GerE"/>
    <property type="match status" value="1"/>
</dbReference>
<dbReference type="GO" id="GO:0006355">
    <property type="term" value="P:regulation of DNA-templated transcription"/>
    <property type="evidence" value="ECO:0007669"/>
    <property type="project" value="InterPro"/>
</dbReference>
<dbReference type="InterPro" id="IPR001789">
    <property type="entry name" value="Sig_transdc_resp-reg_receiver"/>
</dbReference>
<protein>
    <submittedName>
        <fullName evidence="6">Response regulator transcription factor</fullName>
    </submittedName>
</protein>
<feature type="domain" description="HTH luxR-type" evidence="4">
    <location>
        <begin position="151"/>
        <end position="215"/>
    </location>
</feature>
<dbReference type="AlphaFoldDB" id="A0A5C6U4H2"/>
<proteinExistence type="predicted"/>
<dbReference type="Pfam" id="PF00072">
    <property type="entry name" value="Response_reg"/>
    <property type="match status" value="1"/>
</dbReference>
<gene>
    <name evidence="6" type="ORF">FSZ31_12110</name>
</gene>
<dbReference type="SMART" id="SM00448">
    <property type="entry name" value="REC"/>
    <property type="match status" value="1"/>
</dbReference>
<dbReference type="SUPFAM" id="SSF46894">
    <property type="entry name" value="C-terminal effector domain of the bipartite response regulators"/>
    <property type="match status" value="1"/>
</dbReference>
<dbReference type="Proteomes" id="UP000321129">
    <property type="component" value="Unassembled WGS sequence"/>
</dbReference>
<dbReference type="PROSITE" id="PS50110">
    <property type="entry name" value="RESPONSE_REGULATORY"/>
    <property type="match status" value="1"/>
</dbReference>
<dbReference type="InterPro" id="IPR016032">
    <property type="entry name" value="Sig_transdc_resp-reg_C-effctor"/>
</dbReference>
<evidence type="ECO:0000256" key="3">
    <source>
        <dbReference type="PROSITE-ProRule" id="PRU00169"/>
    </source>
</evidence>
<dbReference type="PROSITE" id="PS50043">
    <property type="entry name" value="HTH_LUXR_2"/>
    <property type="match status" value="1"/>
</dbReference>
<evidence type="ECO:0000259" key="5">
    <source>
        <dbReference type="PROSITE" id="PS50110"/>
    </source>
</evidence>
<dbReference type="Gene3D" id="1.10.10.10">
    <property type="entry name" value="Winged helix-like DNA-binding domain superfamily/Winged helix DNA-binding domain"/>
    <property type="match status" value="1"/>
</dbReference>
<keyword evidence="2" id="KW-0238">DNA-binding</keyword>
<keyword evidence="1 3" id="KW-0597">Phosphoprotein</keyword>
<evidence type="ECO:0000256" key="2">
    <source>
        <dbReference type="ARBA" id="ARBA00023125"/>
    </source>
</evidence>
<dbReference type="InterPro" id="IPR039420">
    <property type="entry name" value="WalR-like"/>
</dbReference>
<evidence type="ECO:0000313" key="7">
    <source>
        <dbReference type="Proteomes" id="UP000321129"/>
    </source>
</evidence>
<sequence length="215" mass="23113">MYRPTQGTPDMSSIVLADDHPFIRSAVSQVLELAGHSIAACVANGDEALAAVAEHRPDIVILDVKMPGRDGIEVLSAMHADGDTTPVVLLTAGLTDEQLIEALRCNVRGIVFKDGAEDRLVECLEAVAAGRRFVDQELLNQALAESLKPPPADPLSCLAPREREIAGYVGKGLRNREIGDAMGITEGTVKVYLNSIYNKLYLRNRTALALIVMAP</sequence>
<dbReference type="PROSITE" id="PS00622">
    <property type="entry name" value="HTH_LUXR_1"/>
    <property type="match status" value="1"/>
</dbReference>
<feature type="modified residue" description="4-aspartylphosphate" evidence="3">
    <location>
        <position position="63"/>
    </location>
</feature>
<dbReference type="PRINTS" id="PR00038">
    <property type="entry name" value="HTHLUXR"/>
</dbReference>
<evidence type="ECO:0000259" key="4">
    <source>
        <dbReference type="PROSITE" id="PS50043"/>
    </source>
</evidence>
<dbReference type="GO" id="GO:0003677">
    <property type="term" value="F:DNA binding"/>
    <property type="evidence" value="ECO:0007669"/>
    <property type="project" value="UniProtKB-KW"/>
</dbReference>
<dbReference type="SUPFAM" id="SSF52172">
    <property type="entry name" value="CheY-like"/>
    <property type="match status" value="1"/>
</dbReference>
<dbReference type="InterPro" id="IPR000792">
    <property type="entry name" value="Tscrpt_reg_LuxR_C"/>
</dbReference>
<dbReference type="InterPro" id="IPR036388">
    <property type="entry name" value="WH-like_DNA-bd_sf"/>
</dbReference>
<dbReference type="Gene3D" id="3.40.50.2300">
    <property type="match status" value="1"/>
</dbReference>
<reference evidence="6 7" key="1">
    <citation type="submission" date="2019-08" db="EMBL/GenBank/DDBJ databases">
        <title>Sphingorhabdus soil sp. nov., isolated from arctic soil.</title>
        <authorList>
            <person name="Liu Y."/>
        </authorList>
    </citation>
    <scope>NUCLEOTIDE SEQUENCE [LARGE SCALE GENOMIC DNA]</scope>
    <source>
        <strain evidence="6 7">D-2Q-5-6</strain>
    </source>
</reference>
<evidence type="ECO:0000313" key="6">
    <source>
        <dbReference type="EMBL" id="TXC67719.1"/>
    </source>
</evidence>
<dbReference type="InterPro" id="IPR058245">
    <property type="entry name" value="NreC/VraR/RcsB-like_REC"/>
</dbReference>
<organism evidence="6 7">
    <name type="scientific">Flavisphingopyxis soli</name>
    <dbReference type="NCBI Taxonomy" id="2601267"/>
    <lineage>
        <taxon>Bacteria</taxon>
        <taxon>Pseudomonadati</taxon>
        <taxon>Pseudomonadota</taxon>
        <taxon>Alphaproteobacteria</taxon>
        <taxon>Sphingomonadales</taxon>
        <taxon>Sphingopyxidaceae</taxon>
        <taxon>Flavisphingopyxis</taxon>
    </lineage>
</organism>
<dbReference type="SMART" id="SM00421">
    <property type="entry name" value="HTH_LUXR"/>
    <property type="match status" value="1"/>
</dbReference>
<dbReference type="InterPro" id="IPR011006">
    <property type="entry name" value="CheY-like_superfamily"/>
</dbReference>
<dbReference type="GO" id="GO:0000160">
    <property type="term" value="P:phosphorelay signal transduction system"/>
    <property type="evidence" value="ECO:0007669"/>
    <property type="project" value="InterPro"/>
</dbReference>
<name>A0A5C6U4H2_9SPHN</name>
<accession>A0A5C6U4H2</accession>
<keyword evidence="7" id="KW-1185">Reference proteome</keyword>
<dbReference type="EMBL" id="VOPY01000004">
    <property type="protein sequence ID" value="TXC67719.1"/>
    <property type="molecule type" value="Genomic_DNA"/>
</dbReference>